<evidence type="ECO:0000256" key="1">
    <source>
        <dbReference type="SAM" id="MobiDB-lite"/>
    </source>
</evidence>
<sequence length="88" mass="9608">MSSGQPPPPYSSNSYYPPQHPNEMQGKVGEAPVGMIPSVDERINMGIPDSAPPEYNPGFDNLNCFSDAVIRRGSTQQKQCSGQRVQQL</sequence>
<feature type="region of interest" description="Disordered" evidence="1">
    <location>
        <begin position="1"/>
        <end position="30"/>
    </location>
</feature>
<dbReference type="AlphaFoldDB" id="A0A5A9N2N3"/>
<organism evidence="2 3">
    <name type="scientific">Triplophysa tibetana</name>
    <dbReference type="NCBI Taxonomy" id="1572043"/>
    <lineage>
        <taxon>Eukaryota</taxon>
        <taxon>Metazoa</taxon>
        <taxon>Chordata</taxon>
        <taxon>Craniata</taxon>
        <taxon>Vertebrata</taxon>
        <taxon>Euteleostomi</taxon>
        <taxon>Actinopterygii</taxon>
        <taxon>Neopterygii</taxon>
        <taxon>Teleostei</taxon>
        <taxon>Ostariophysi</taxon>
        <taxon>Cypriniformes</taxon>
        <taxon>Nemacheilidae</taxon>
        <taxon>Triplophysa</taxon>
    </lineage>
</organism>
<proteinExistence type="predicted"/>
<comment type="caution">
    <text evidence="2">The sequence shown here is derived from an EMBL/GenBank/DDBJ whole genome shotgun (WGS) entry which is preliminary data.</text>
</comment>
<reference evidence="2 3" key="1">
    <citation type="journal article" date="2019" name="Mol. Ecol. Resour.">
        <title>Chromosome-level genome assembly of Triplophysa tibetana, a fish adapted to the harsh high-altitude environment of the Tibetan Plateau.</title>
        <authorList>
            <person name="Yang X."/>
            <person name="Liu H."/>
            <person name="Ma Z."/>
            <person name="Zou Y."/>
            <person name="Zou M."/>
            <person name="Mao Y."/>
            <person name="Li X."/>
            <person name="Wang H."/>
            <person name="Chen T."/>
            <person name="Wang W."/>
            <person name="Yang R."/>
        </authorList>
    </citation>
    <scope>NUCLEOTIDE SEQUENCE [LARGE SCALE GENOMIC DNA]</scope>
    <source>
        <strain evidence="2">TTIB1903HZAU</strain>
        <tissue evidence="2">Muscle</tissue>
    </source>
</reference>
<keyword evidence="3" id="KW-1185">Reference proteome</keyword>
<accession>A0A5A9N2N3</accession>
<name>A0A5A9N2N3_9TELE</name>
<dbReference type="Proteomes" id="UP000324632">
    <property type="component" value="Chromosome 24"/>
</dbReference>
<evidence type="ECO:0000313" key="3">
    <source>
        <dbReference type="Proteomes" id="UP000324632"/>
    </source>
</evidence>
<dbReference type="EMBL" id="SOYY01000024">
    <property type="protein sequence ID" value="KAA0703281.1"/>
    <property type="molecule type" value="Genomic_DNA"/>
</dbReference>
<gene>
    <name evidence="2" type="ORF">E1301_Tti006922</name>
</gene>
<protein>
    <submittedName>
        <fullName evidence="2">Uncharacterized protein</fullName>
    </submittedName>
</protein>
<evidence type="ECO:0000313" key="2">
    <source>
        <dbReference type="EMBL" id="KAA0703281.1"/>
    </source>
</evidence>
<feature type="compositionally biased region" description="Pro residues" evidence="1">
    <location>
        <begin position="1"/>
        <end position="10"/>
    </location>
</feature>